<gene>
    <name evidence="1" type="ORF">FJV41_35755</name>
</gene>
<comment type="caution">
    <text evidence="1">The sequence shown here is derived from an EMBL/GenBank/DDBJ whole genome shotgun (WGS) entry which is preliminary data.</text>
</comment>
<protein>
    <submittedName>
        <fullName evidence="1">Uncharacterized protein</fullName>
    </submittedName>
</protein>
<sequence>MKIDGSVCPFPEDDELSRFSDARLHLDCLARWEHRIRFSRGYYDLARDEAPTGRTLQRLLLAEGDNWVFMTSTIGRRDVRREPTSLTIQLADWPVQLYFLAAMWPAPLTRRLRSKRVGDVWEVADEAMNQIIQLAPDMAALREMYRQAIERRAVAPFSPPTRAGIVRRYRKTRSYLPPFTPEEQAVLDDLTARHHARGKRLSFEILLASWLLFAEDVDDTKSLAEEFAEYLYRRDAVEQLLGECSAPLVEKLRSLVAAADEKYRAATVDDAGRALSRWWSVEAGSDWWWQRRPTTGPLSDLLDSRRDRT</sequence>
<accession>A0A540WQ66</accession>
<proteinExistence type="predicted"/>
<dbReference type="OrthoDB" id="7210783at2"/>
<reference evidence="1 2" key="1">
    <citation type="submission" date="2019-06" db="EMBL/GenBank/DDBJ databases">
        <authorList>
            <person name="Livingstone P."/>
            <person name="Whitworth D."/>
        </authorList>
    </citation>
    <scope>NUCLEOTIDE SEQUENCE [LARGE SCALE GENOMIC DNA]</scope>
    <source>
        <strain evidence="1 2">AM401</strain>
    </source>
</reference>
<dbReference type="EMBL" id="VIFM01000207">
    <property type="protein sequence ID" value="TQF11150.1"/>
    <property type="molecule type" value="Genomic_DNA"/>
</dbReference>
<name>A0A540WQ66_9BACT</name>
<evidence type="ECO:0000313" key="1">
    <source>
        <dbReference type="EMBL" id="TQF11150.1"/>
    </source>
</evidence>
<evidence type="ECO:0000313" key="2">
    <source>
        <dbReference type="Proteomes" id="UP000315369"/>
    </source>
</evidence>
<keyword evidence="2" id="KW-1185">Reference proteome</keyword>
<dbReference type="AlphaFoldDB" id="A0A540WQ66"/>
<dbReference type="RefSeq" id="WP_141647089.1">
    <property type="nucleotide sequence ID" value="NZ_VIFM01000207.1"/>
</dbReference>
<organism evidence="1 2">
    <name type="scientific">Myxococcus llanfairpwllgwyngyllgogerychwyrndrobwllllantysiliogogogochensis</name>
    <dbReference type="NCBI Taxonomy" id="2590453"/>
    <lineage>
        <taxon>Bacteria</taxon>
        <taxon>Pseudomonadati</taxon>
        <taxon>Myxococcota</taxon>
        <taxon>Myxococcia</taxon>
        <taxon>Myxococcales</taxon>
        <taxon>Cystobacterineae</taxon>
        <taxon>Myxococcaceae</taxon>
        <taxon>Myxococcus</taxon>
    </lineage>
</organism>
<dbReference type="Proteomes" id="UP000315369">
    <property type="component" value="Unassembled WGS sequence"/>
</dbReference>